<name>A0A6J4LG89_9BACT</name>
<gene>
    <name evidence="2" type="ORF">AVDCRST_MAG40-1950</name>
</gene>
<evidence type="ECO:0000313" key="2">
    <source>
        <dbReference type="EMBL" id="CAA9331956.1"/>
    </source>
</evidence>
<dbReference type="GO" id="GO:0047471">
    <property type="term" value="F:maltose alpha-D-glucosyltransferase activity"/>
    <property type="evidence" value="ECO:0007669"/>
    <property type="project" value="UniProtKB-EC"/>
</dbReference>
<organism evidence="2">
    <name type="scientific">uncultured Gemmatimonadaceae bacterium</name>
    <dbReference type="NCBI Taxonomy" id="246130"/>
    <lineage>
        <taxon>Bacteria</taxon>
        <taxon>Pseudomonadati</taxon>
        <taxon>Gemmatimonadota</taxon>
        <taxon>Gemmatimonadia</taxon>
        <taxon>Gemmatimonadales</taxon>
        <taxon>Gemmatimonadaceae</taxon>
        <taxon>environmental samples</taxon>
    </lineage>
</organism>
<dbReference type="EMBL" id="CADCTX010000600">
    <property type="protein sequence ID" value="CAA9331956.1"/>
    <property type="molecule type" value="Genomic_DNA"/>
</dbReference>
<sequence length="562" mass="60545">DALGAGGGGGQRRPALVQGRGDLPDARQGVPRQQRRRLRRLQGAHRAARLHRGAGRQLRLAPPLLPVAAQGRRLRHRAVRGDPRAVRHDRRLPRLPARGPPARAAGDHRAGDQPHLRPAPLVPARALGPQGEPGARLLRVERRPDALLRDAHHLHRHREVELGVGPGGRAVLLAPLLLAPAGPQLRQPEGARGDHQRDALLAPHGRRRAAARRDPVPGGARGDELREPPRDARGAQEDARRARRRVPGAGVPGRGQPVAARRAPVLRRGRRVPHGVPLPAHAADVHGGAARGPHADRRDHGAHPRDPGLVPVGDLPAQPRRAHARDGDRRGARLHVHGVRARQADAHQRGDPPPARAADGQRPPADRADERAPHVDAGHADHLLRRRDRHGRQRLPRRPQRRAHADAVERVVELGLLRRRQRGALQPPHRRPALRLPGRERDVAGAHADVAAALDAAPGGGAAAAQGVRARDAGVPAPGQHQGARVPARVRGRDDPLRELALALRAARGARPRALRRPRAGGAVERAAVPADRRAALLLHDGAVRVLLVQAHPARRAGGWRV</sequence>
<feature type="region of interest" description="Disordered" evidence="1">
    <location>
        <begin position="200"/>
        <end position="406"/>
    </location>
</feature>
<feature type="non-terminal residue" evidence="2">
    <location>
        <position position="1"/>
    </location>
</feature>
<keyword evidence="2" id="KW-0413">Isomerase</keyword>
<dbReference type="AlphaFoldDB" id="A0A6J4LG89"/>
<feature type="region of interest" description="Disordered" evidence="1">
    <location>
        <begin position="73"/>
        <end position="117"/>
    </location>
</feature>
<feature type="compositionally biased region" description="Basic residues" evidence="1">
    <location>
        <begin position="264"/>
        <end position="273"/>
    </location>
</feature>
<proteinExistence type="predicted"/>
<feature type="compositionally biased region" description="Low complexity" evidence="1">
    <location>
        <begin position="94"/>
        <end position="104"/>
    </location>
</feature>
<feature type="compositionally biased region" description="Basic and acidic residues" evidence="1">
    <location>
        <begin position="105"/>
        <end position="115"/>
    </location>
</feature>
<feature type="compositionally biased region" description="Low complexity" evidence="1">
    <location>
        <begin position="254"/>
        <end position="263"/>
    </location>
</feature>
<feature type="compositionally biased region" description="Basic and acidic residues" evidence="1">
    <location>
        <begin position="364"/>
        <end position="383"/>
    </location>
</feature>
<feature type="compositionally biased region" description="Basic and acidic residues" evidence="1">
    <location>
        <begin position="211"/>
        <end position="240"/>
    </location>
</feature>
<reference evidence="2" key="1">
    <citation type="submission" date="2020-02" db="EMBL/GenBank/DDBJ databases">
        <authorList>
            <person name="Meier V. D."/>
        </authorList>
    </citation>
    <scope>NUCLEOTIDE SEQUENCE</scope>
    <source>
        <strain evidence="2">AVDCRST_MAG40</strain>
    </source>
</reference>
<evidence type="ECO:0000256" key="1">
    <source>
        <dbReference type="SAM" id="MobiDB-lite"/>
    </source>
</evidence>
<feature type="compositionally biased region" description="Basic and acidic residues" evidence="1">
    <location>
        <begin position="293"/>
        <end position="306"/>
    </location>
</feature>
<feature type="compositionally biased region" description="Gly residues" evidence="1">
    <location>
        <begin position="1"/>
        <end position="11"/>
    </location>
</feature>
<feature type="compositionally biased region" description="Basic residues" evidence="1">
    <location>
        <begin position="384"/>
        <end position="402"/>
    </location>
</feature>
<dbReference type="EC" id="5.4.99.16" evidence="2"/>
<feature type="non-terminal residue" evidence="2">
    <location>
        <position position="562"/>
    </location>
</feature>
<feature type="region of interest" description="Disordered" evidence="1">
    <location>
        <begin position="1"/>
        <end position="40"/>
    </location>
</feature>
<accession>A0A6J4LG89</accession>
<protein>
    <submittedName>
        <fullName evidence="2">GH13_16 / GH13_36 / GH13_4 / GH13_23 / GH13_ 17 / GH13 / GH13_31 / GH13_40 / GH13_30 / GH13_29 / G H13_35 / GH13_20 / GH13_2 / GH13_34 / GH13_18 / GH13 _21 / GH13_10 / GH13_1 / GH13_19</fullName>
        <ecNumber evidence="2">5.4.99.16</ecNumber>
    </submittedName>
</protein>